<feature type="domain" description="GAG-pre-integrase" evidence="3">
    <location>
        <begin position="397"/>
        <end position="468"/>
    </location>
</feature>
<proteinExistence type="predicted"/>
<evidence type="ECO:0000313" key="4">
    <source>
        <dbReference type="EMBL" id="GEU64876.1"/>
    </source>
</evidence>
<protein>
    <submittedName>
        <fullName evidence="4">Putative ribonuclease H-like domain-containing protein</fullName>
    </submittedName>
</protein>
<feature type="compositionally biased region" description="Pro residues" evidence="1">
    <location>
        <begin position="1159"/>
        <end position="1179"/>
    </location>
</feature>
<organism evidence="4">
    <name type="scientific">Tanacetum cinerariifolium</name>
    <name type="common">Dalmatian daisy</name>
    <name type="synonym">Chrysanthemum cinerariifolium</name>
    <dbReference type="NCBI Taxonomy" id="118510"/>
    <lineage>
        <taxon>Eukaryota</taxon>
        <taxon>Viridiplantae</taxon>
        <taxon>Streptophyta</taxon>
        <taxon>Embryophyta</taxon>
        <taxon>Tracheophyta</taxon>
        <taxon>Spermatophyta</taxon>
        <taxon>Magnoliopsida</taxon>
        <taxon>eudicotyledons</taxon>
        <taxon>Gunneridae</taxon>
        <taxon>Pentapetalae</taxon>
        <taxon>asterids</taxon>
        <taxon>campanulids</taxon>
        <taxon>Asterales</taxon>
        <taxon>Asteraceae</taxon>
        <taxon>Asteroideae</taxon>
        <taxon>Anthemideae</taxon>
        <taxon>Anthemidinae</taxon>
        <taxon>Tanacetum</taxon>
    </lineage>
</organism>
<accession>A0A6L2LST4</accession>
<dbReference type="Pfam" id="PF13976">
    <property type="entry name" value="gag_pre-integrs"/>
    <property type="match status" value="1"/>
</dbReference>
<name>A0A6L2LST4_TANCI</name>
<feature type="domain" description="Reverse transcriptase Ty1/copia-type" evidence="2">
    <location>
        <begin position="673"/>
        <end position="766"/>
    </location>
</feature>
<dbReference type="PANTHER" id="PTHR11439">
    <property type="entry name" value="GAG-POL-RELATED RETROTRANSPOSON"/>
    <property type="match status" value="1"/>
</dbReference>
<dbReference type="InterPro" id="IPR025724">
    <property type="entry name" value="GAG-pre-integrase_dom"/>
</dbReference>
<dbReference type="InterPro" id="IPR013103">
    <property type="entry name" value="RVT_2"/>
</dbReference>
<feature type="region of interest" description="Disordered" evidence="1">
    <location>
        <begin position="530"/>
        <end position="594"/>
    </location>
</feature>
<dbReference type="PANTHER" id="PTHR11439:SF495">
    <property type="entry name" value="REVERSE TRANSCRIPTASE, RNA-DEPENDENT DNA POLYMERASE-RELATED"/>
    <property type="match status" value="1"/>
</dbReference>
<dbReference type="Pfam" id="PF07727">
    <property type="entry name" value="RVT_2"/>
    <property type="match status" value="1"/>
</dbReference>
<dbReference type="EMBL" id="BKCJ010005093">
    <property type="protein sequence ID" value="GEU64876.1"/>
    <property type="molecule type" value="Genomic_DNA"/>
</dbReference>
<evidence type="ECO:0000259" key="3">
    <source>
        <dbReference type="Pfam" id="PF13976"/>
    </source>
</evidence>
<dbReference type="CDD" id="cd09272">
    <property type="entry name" value="RNase_HI_RT_Ty1"/>
    <property type="match status" value="1"/>
</dbReference>
<comment type="caution">
    <text evidence="4">The sequence shown here is derived from an EMBL/GenBank/DDBJ whole genome shotgun (WGS) entry which is preliminary data.</text>
</comment>
<evidence type="ECO:0000256" key="1">
    <source>
        <dbReference type="SAM" id="MobiDB-lite"/>
    </source>
</evidence>
<gene>
    <name evidence="4" type="ORF">Tci_036854</name>
</gene>
<reference evidence="4" key="1">
    <citation type="journal article" date="2019" name="Sci. Rep.">
        <title>Draft genome of Tanacetum cinerariifolium, the natural source of mosquito coil.</title>
        <authorList>
            <person name="Yamashiro T."/>
            <person name="Shiraishi A."/>
            <person name="Satake H."/>
            <person name="Nakayama K."/>
        </authorList>
    </citation>
    <scope>NUCLEOTIDE SEQUENCE</scope>
</reference>
<feature type="region of interest" description="Disordered" evidence="1">
    <location>
        <begin position="1137"/>
        <end position="1180"/>
    </location>
</feature>
<sequence>MTDYSLWEVILNGDSPIPTRVIEGVVQPVAPTTAEQSLKIYEVKVKSSSTTGTSTQNIVFVSSQNTDNTNELVSAVASVSASSEKSNSPQLDNDDLKQIDADDLEEMDLKWWSATTATGKGTLQESEVNDRYQSGEGFHAVPPPYTVTFMPPKPDLVFHDARNVNKTVHTAFNVELSSTKHDKDLSHTYRPLTSIIEDWVPDSEDDSEADPTQNAPSFVQPTEQVKIARPSVKPVVHSIPVVNLKTDILKPKSNGNNRNRKACFVYKILTKSKLVLLTVVRPVTTTVAQPHVTRPRPAKIVVTKPHSPSRSDINRRSFSKPSNFLPKVTTVKTPKVNVVKGVQGNWELKFNLFSVSQMCDKKNNVLFTNTECIVLSPEFKLPDENQVLLRVPRKNNMYNVDLKNIVPSGDLTCLFTKATLYVYNLWHRRLGHINFKTMNKLVKGKLVRGLPSKVFENNHICVACKKGKKADEGFLVGYSVSSKAFRVFNSRTRIIQETLHINFQENKPNVGGSGPTWLFDIDTLTKSMNYHPVTAGNQSNPGAGVQEQFDAEKAREENEPEFEGKKRESEVHVSLTNSAKTKKHNDKTSKEAKGKSLVELSTGYRNLTLEDITYSNDEEDVGAKVDFTNLETNITASPIPTTRVHKDHHEEGIDYEEVFAPVARIEAIRGKIDQTLFIKKQKGDILLVQVYVGDIIFGFTNKDLCKAFEKLMKDKFKMSSMGELTFFLGLQVKQKPDEIFMSQDKYVAKILRKFGLTDGKSASTPIDTKKPLLKDPDDEDVHVHTYRSMFSSLMYLTSSRPDIMGKPHLGLWYPKDSPFSLVAYSDSDYAGASLDRKSTTGGCQFLGCRLISWQCKKQIVVATSSTEAEYVAVANQMVSGEDSSNPLMVDNLPKIIWYSTHHVALMKSWLVQKQMALGQTTTAKENSNPFMAGSLPKTMLLTFIFGICINMKDGIEVCAVDLKVTAVRLIVTVVSSKFLLFDASEGFDQIINFLNKVNDVTRLQALINRKKVIITEAIVREALRLDDAESINCLPNEEIFTELSRIGIVRNVDSSTKFYMYLRFLQLMIRAQVGDLSSHTTKYSTHALTRKVFANMRRVEKGFSKVETPLFKGIIVTQQADDVDYVTAADVEPSIPLAIPTTQPPPPLQELPSTSQVIPTPPLSPIAQPSSPPQQPQPLQPTLDAEISLDLLHTLLETCTTLTRKVEALKQDKVGTTQMVESSADTIMDDQEDASKQGRIIELIDADKDVTLEKVEVDKNAKVLSMQNDELEPAELKEVVEVVTTAKLITKVVTIAATITAATTPITAAPSAARRRKGVVIRDPKETATPSIIIHTEPKSKDKGKRIMESEPRQEEIDVVSITNDVLPPSDDDSNEEVDVVDKEFDFEKEILVVKNAIVKFECINARVTFDDENDVLSYFMFVIFAKEFSLLFAESEDTIFDPGFLRD</sequence>
<evidence type="ECO:0000259" key="2">
    <source>
        <dbReference type="Pfam" id="PF07727"/>
    </source>
</evidence>
<feature type="compositionally biased region" description="Basic and acidic residues" evidence="1">
    <location>
        <begin position="550"/>
        <end position="571"/>
    </location>
</feature>